<evidence type="ECO:0000313" key="2">
    <source>
        <dbReference type="Proteomes" id="UP001162131"/>
    </source>
</evidence>
<evidence type="ECO:0000313" key="1">
    <source>
        <dbReference type="EMBL" id="CAG9327195.1"/>
    </source>
</evidence>
<proteinExistence type="predicted"/>
<keyword evidence="2" id="KW-1185">Reference proteome</keyword>
<dbReference type="AlphaFoldDB" id="A0AAU9JQC5"/>
<accession>A0AAU9JQC5</accession>
<gene>
    <name evidence="1" type="ORF">BSTOLATCC_MIC43235</name>
</gene>
<sequence>MNFTEKYHPSLLVSRRLKRRNHDMKLYEIFDEHKKFVLNKEKLLLFSPKRTKHRNARETEQASADLSQEYPYKKSSPEVCKPLKIPVHDLIRESGMKRNCGLNENSIYKITTAKIWKKNPLQIMTDYKLITRLKKFKRTFTPSHSKNPTIRSLSPFQATVPKTPEGWKFTPL</sequence>
<reference evidence="1" key="1">
    <citation type="submission" date="2021-09" db="EMBL/GenBank/DDBJ databases">
        <authorList>
            <consortium name="AG Swart"/>
            <person name="Singh M."/>
            <person name="Singh A."/>
            <person name="Seah K."/>
            <person name="Emmerich C."/>
        </authorList>
    </citation>
    <scope>NUCLEOTIDE SEQUENCE</scope>
    <source>
        <strain evidence="1">ATCC30299</strain>
    </source>
</reference>
<dbReference type="Proteomes" id="UP001162131">
    <property type="component" value="Unassembled WGS sequence"/>
</dbReference>
<protein>
    <submittedName>
        <fullName evidence="1">Uncharacterized protein</fullName>
    </submittedName>
</protein>
<organism evidence="1 2">
    <name type="scientific">Blepharisma stoltei</name>
    <dbReference type="NCBI Taxonomy" id="1481888"/>
    <lineage>
        <taxon>Eukaryota</taxon>
        <taxon>Sar</taxon>
        <taxon>Alveolata</taxon>
        <taxon>Ciliophora</taxon>
        <taxon>Postciliodesmatophora</taxon>
        <taxon>Heterotrichea</taxon>
        <taxon>Heterotrichida</taxon>
        <taxon>Blepharismidae</taxon>
        <taxon>Blepharisma</taxon>
    </lineage>
</organism>
<comment type="caution">
    <text evidence="1">The sequence shown here is derived from an EMBL/GenBank/DDBJ whole genome shotgun (WGS) entry which is preliminary data.</text>
</comment>
<dbReference type="EMBL" id="CAJZBQ010000043">
    <property type="protein sequence ID" value="CAG9327195.1"/>
    <property type="molecule type" value="Genomic_DNA"/>
</dbReference>
<name>A0AAU9JQC5_9CILI</name>